<dbReference type="Proteomes" id="UP001497457">
    <property type="component" value="Chromosome 20rd"/>
</dbReference>
<organism evidence="2 3">
    <name type="scientific">Urochloa decumbens</name>
    <dbReference type="NCBI Taxonomy" id="240449"/>
    <lineage>
        <taxon>Eukaryota</taxon>
        <taxon>Viridiplantae</taxon>
        <taxon>Streptophyta</taxon>
        <taxon>Embryophyta</taxon>
        <taxon>Tracheophyta</taxon>
        <taxon>Spermatophyta</taxon>
        <taxon>Magnoliopsida</taxon>
        <taxon>Liliopsida</taxon>
        <taxon>Poales</taxon>
        <taxon>Poaceae</taxon>
        <taxon>PACMAD clade</taxon>
        <taxon>Panicoideae</taxon>
        <taxon>Panicodae</taxon>
        <taxon>Paniceae</taxon>
        <taxon>Melinidinae</taxon>
        <taxon>Urochloa</taxon>
    </lineage>
</organism>
<dbReference type="AlphaFoldDB" id="A0ABC9AHG7"/>
<reference evidence="2 3" key="2">
    <citation type="submission" date="2024-10" db="EMBL/GenBank/DDBJ databases">
        <authorList>
            <person name="Ryan C."/>
        </authorList>
    </citation>
    <scope>NUCLEOTIDE SEQUENCE [LARGE SCALE GENOMIC DNA]</scope>
</reference>
<dbReference type="PANTHER" id="PTHR26379">
    <property type="entry name" value="BTB/POZ AND MATH DOMAIN-CONTAINING PROTEIN 1"/>
    <property type="match status" value="1"/>
</dbReference>
<feature type="domain" description="MATH" evidence="1">
    <location>
        <begin position="18"/>
        <end position="154"/>
    </location>
</feature>
<dbReference type="SUPFAM" id="SSF49599">
    <property type="entry name" value="TRAF domain-like"/>
    <property type="match status" value="1"/>
</dbReference>
<dbReference type="PANTHER" id="PTHR26379:SF453">
    <property type="entry name" value="MATH DOMAIN-CONTAINING PROTEIN"/>
    <property type="match status" value="1"/>
</dbReference>
<name>A0ABC9AHG7_9POAL</name>
<accession>A0ABC9AHG7</accession>
<dbReference type="EMBL" id="OZ075130">
    <property type="protein sequence ID" value="CAL4976375.1"/>
    <property type="molecule type" value="Genomic_DNA"/>
</dbReference>
<evidence type="ECO:0000259" key="1">
    <source>
        <dbReference type="PROSITE" id="PS50144"/>
    </source>
</evidence>
<evidence type="ECO:0000313" key="3">
    <source>
        <dbReference type="Proteomes" id="UP001497457"/>
    </source>
</evidence>
<dbReference type="PROSITE" id="PS50144">
    <property type="entry name" value="MATH"/>
    <property type="match status" value="1"/>
</dbReference>
<dbReference type="CDD" id="cd00121">
    <property type="entry name" value="MATH"/>
    <property type="match status" value="1"/>
</dbReference>
<dbReference type="Gene3D" id="2.60.210.10">
    <property type="entry name" value="Apoptosis, Tumor Necrosis Factor Receptor Associated Protein 2, Chain A"/>
    <property type="match status" value="1"/>
</dbReference>
<evidence type="ECO:0000313" key="2">
    <source>
        <dbReference type="EMBL" id="CAL4976375.1"/>
    </source>
</evidence>
<reference evidence="3" key="1">
    <citation type="submission" date="2024-06" db="EMBL/GenBank/DDBJ databases">
        <authorList>
            <person name="Ryan C."/>
        </authorList>
    </citation>
    <scope>NUCLEOTIDE SEQUENCE [LARGE SCALE GENOMIC DNA]</scope>
</reference>
<dbReference type="Pfam" id="PF22486">
    <property type="entry name" value="MATH_2"/>
    <property type="match status" value="1"/>
</dbReference>
<proteinExistence type="predicted"/>
<dbReference type="InterPro" id="IPR045005">
    <property type="entry name" value="BPM1-6"/>
</dbReference>
<dbReference type="InterPro" id="IPR002083">
    <property type="entry name" value="MATH/TRAF_dom"/>
</dbReference>
<sequence>MAPSATTPDRMSLTTVATREIIFDVEGYTVTKLMSDGRGYFESDKFTVGGYDWAVRYYPERGGVYVAVTLVLISGLNEADAAGGQKEAGGGVGVRFACALQDRHGERPPERCRSASRVFSECGHEWGFWKYTTHDVLDDPDFLVGDCFTLVCTVSVLRKPRFCVVDVAA</sequence>
<dbReference type="InterPro" id="IPR008974">
    <property type="entry name" value="TRAF-like"/>
</dbReference>
<gene>
    <name evidence="2" type="ORF">URODEC1_LOCUS53568</name>
</gene>
<keyword evidence="3" id="KW-1185">Reference proteome</keyword>
<protein>
    <recommendedName>
        <fullName evidence="1">MATH domain-containing protein</fullName>
    </recommendedName>
</protein>